<evidence type="ECO:0000313" key="2">
    <source>
        <dbReference type="EMBL" id="VEL33885.1"/>
    </source>
</evidence>
<name>A0A448XCV3_9PLAT</name>
<keyword evidence="3" id="KW-1185">Reference proteome</keyword>
<dbReference type="Proteomes" id="UP000784294">
    <property type="component" value="Unassembled WGS sequence"/>
</dbReference>
<feature type="region of interest" description="Disordered" evidence="1">
    <location>
        <begin position="1"/>
        <end position="29"/>
    </location>
</feature>
<dbReference type="AlphaFoldDB" id="A0A448XCV3"/>
<comment type="caution">
    <text evidence="2">The sequence shown here is derived from an EMBL/GenBank/DDBJ whole genome shotgun (WGS) entry which is preliminary data.</text>
</comment>
<sequence>MGGVPLGISPPCTQPHEHTRSHGAYSSRHSASLPSVGMLQCASLRGSWQSERWQHLFGYKLLLPRRQLSRQSVSLYSVREYNLALYDHLVDYPDQVMSKLGKRGSSVGVGTTDYATYAICCTQAIN</sequence>
<proteinExistence type="predicted"/>
<reference evidence="2" key="1">
    <citation type="submission" date="2018-11" db="EMBL/GenBank/DDBJ databases">
        <authorList>
            <consortium name="Pathogen Informatics"/>
        </authorList>
    </citation>
    <scope>NUCLEOTIDE SEQUENCE</scope>
</reference>
<evidence type="ECO:0000256" key="1">
    <source>
        <dbReference type="SAM" id="MobiDB-lite"/>
    </source>
</evidence>
<organism evidence="2 3">
    <name type="scientific">Protopolystoma xenopodis</name>
    <dbReference type="NCBI Taxonomy" id="117903"/>
    <lineage>
        <taxon>Eukaryota</taxon>
        <taxon>Metazoa</taxon>
        <taxon>Spiralia</taxon>
        <taxon>Lophotrochozoa</taxon>
        <taxon>Platyhelminthes</taxon>
        <taxon>Monogenea</taxon>
        <taxon>Polyopisthocotylea</taxon>
        <taxon>Polystomatidea</taxon>
        <taxon>Polystomatidae</taxon>
        <taxon>Protopolystoma</taxon>
    </lineage>
</organism>
<evidence type="ECO:0000313" key="3">
    <source>
        <dbReference type="Proteomes" id="UP000784294"/>
    </source>
</evidence>
<accession>A0A448XCV3</accession>
<dbReference type="EMBL" id="CAAALY010246609">
    <property type="protein sequence ID" value="VEL33885.1"/>
    <property type="molecule type" value="Genomic_DNA"/>
</dbReference>
<gene>
    <name evidence="2" type="ORF">PXEA_LOCUS27325</name>
</gene>
<protein>
    <submittedName>
        <fullName evidence="2">Uncharacterized protein</fullName>
    </submittedName>
</protein>